<dbReference type="EMBL" id="HG994356">
    <property type="protein sequence ID" value="CAF2135816.1"/>
    <property type="molecule type" value="Genomic_DNA"/>
</dbReference>
<accession>A0A816WHQ5</accession>
<proteinExistence type="predicted"/>
<reference evidence="1" key="1">
    <citation type="submission" date="2021-01" db="EMBL/GenBank/DDBJ databases">
        <authorList>
            <consortium name="Genoscope - CEA"/>
            <person name="William W."/>
        </authorList>
    </citation>
    <scope>NUCLEOTIDE SEQUENCE</scope>
</reference>
<name>A0A816WHQ5_BRANA</name>
<evidence type="ECO:0000313" key="1">
    <source>
        <dbReference type="EMBL" id="CAF2135816.1"/>
    </source>
</evidence>
<dbReference type="AlphaFoldDB" id="A0A816WHQ5"/>
<protein>
    <submittedName>
        <fullName evidence="1">(rape) hypothetical protein</fullName>
    </submittedName>
</protein>
<organism evidence="1">
    <name type="scientific">Brassica napus</name>
    <name type="common">Rape</name>
    <dbReference type="NCBI Taxonomy" id="3708"/>
    <lineage>
        <taxon>Eukaryota</taxon>
        <taxon>Viridiplantae</taxon>
        <taxon>Streptophyta</taxon>
        <taxon>Embryophyta</taxon>
        <taxon>Tracheophyta</taxon>
        <taxon>Spermatophyta</taxon>
        <taxon>Magnoliopsida</taxon>
        <taxon>eudicotyledons</taxon>
        <taxon>Gunneridae</taxon>
        <taxon>Pentapetalae</taxon>
        <taxon>rosids</taxon>
        <taxon>malvids</taxon>
        <taxon>Brassicales</taxon>
        <taxon>Brassicaceae</taxon>
        <taxon>Brassiceae</taxon>
        <taxon>Brassica</taxon>
    </lineage>
</organism>
<sequence>MLGEEKGFNMDLFRGQRINSAKVALSYTVQGLWTVLNGYGLRDSKWSPFMKESWDNNLGISADLIVAQAVHHYIFLKIRT</sequence>
<gene>
    <name evidence="1" type="ORF">DARMORV10_A02P01510.1</name>
</gene>
<dbReference type="Proteomes" id="UP001295469">
    <property type="component" value="Chromosome A02"/>
</dbReference>